<keyword evidence="1" id="KW-1133">Transmembrane helix</keyword>
<proteinExistence type="predicted"/>
<dbReference type="AlphaFoldDB" id="A0A0F9CX69"/>
<sequence>MEKVWEPLGGLLAGVLGIAFAAAWILGGPAGAIWAAVNDELLNAVLSILIPFYGAYYVVDQLLN</sequence>
<accession>A0A0F9CX69</accession>
<protein>
    <submittedName>
        <fullName evidence="2">Uncharacterized protein</fullName>
    </submittedName>
</protein>
<keyword evidence="1" id="KW-0812">Transmembrane</keyword>
<dbReference type="EMBL" id="LAZR01031398">
    <property type="protein sequence ID" value="KKL53869.1"/>
    <property type="molecule type" value="Genomic_DNA"/>
</dbReference>
<feature type="transmembrane region" description="Helical" evidence="1">
    <location>
        <begin position="12"/>
        <end position="35"/>
    </location>
</feature>
<gene>
    <name evidence="2" type="ORF">LCGC14_2271110</name>
</gene>
<evidence type="ECO:0000313" key="2">
    <source>
        <dbReference type="EMBL" id="KKL53869.1"/>
    </source>
</evidence>
<keyword evidence="1" id="KW-0472">Membrane</keyword>
<feature type="transmembrane region" description="Helical" evidence="1">
    <location>
        <begin position="41"/>
        <end position="59"/>
    </location>
</feature>
<comment type="caution">
    <text evidence="2">The sequence shown here is derived from an EMBL/GenBank/DDBJ whole genome shotgun (WGS) entry which is preliminary data.</text>
</comment>
<name>A0A0F9CX69_9ZZZZ</name>
<evidence type="ECO:0000256" key="1">
    <source>
        <dbReference type="SAM" id="Phobius"/>
    </source>
</evidence>
<organism evidence="2">
    <name type="scientific">marine sediment metagenome</name>
    <dbReference type="NCBI Taxonomy" id="412755"/>
    <lineage>
        <taxon>unclassified sequences</taxon>
        <taxon>metagenomes</taxon>
        <taxon>ecological metagenomes</taxon>
    </lineage>
</organism>
<reference evidence="2" key="1">
    <citation type="journal article" date="2015" name="Nature">
        <title>Complex archaea that bridge the gap between prokaryotes and eukaryotes.</title>
        <authorList>
            <person name="Spang A."/>
            <person name="Saw J.H."/>
            <person name="Jorgensen S.L."/>
            <person name="Zaremba-Niedzwiedzka K."/>
            <person name="Martijn J."/>
            <person name="Lind A.E."/>
            <person name="van Eijk R."/>
            <person name="Schleper C."/>
            <person name="Guy L."/>
            <person name="Ettema T.J."/>
        </authorList>
    </citation>
    <scope>NUCLEOTIDE SEQUENCE</scope>
</reference>